<keyword evidence="2" id="KW-0547">Nucleotide-binding</keyword>
<feature type="domain" description="ABC transporter" evidence="4">
    <location>
        <begin position="2"/>
        <end position="232"/>
    </location>
</feature>
<keyword evidence="3 5" id="KW-0067">ATP-binding</keyword>
<gene>
    <name evidence="5" type="ORF">ENM11_05745</name>
</gene>
<dbReference type="CDD" id="cd03219">
    <property type="entry name" value="ABC_Mj1267_LivG_branched"/>
    <property type="match status" value="1"/>
</dbReference>
<dbReference type="EMBL" id="DRWN01000047">
    <property type="protein sequence ID" value="HHK68638.1"/>
    <property type="molecule type" value="Genomic_DNA"/>
</dbReference>
<dbReference type="InterPro" id="IPR017871">
    <property type="entry name" value="ABC_transporter-like_CS"/>
</dbReference>
<dbReference type="SUPFAM" id="SSF52540">
    <property type="entry name" value="P-loop containing nucleoside triphosphate hydrolases"/>
    <property type="match status" value="1"/>
</dbReference>
<dbReference type="GO" id="GO:0005886">
    <property type="term" value="C:plasma membrane"/>
    <property type="evidence" value="ECO:0007669"/>
    <property type="project" value="TreeGrafter"/>
</dbReference>
<dbReference type="PROSITE" id="PS00211">
    <property type="entry name" value="ABC_TRANSPORTER_1"/>
    <property type="match status" value="1"/>
</dbReference>
<dbReference type="Gene3D" id="3.40.50.300">
    <property type="entry name" value="P-loop containing nucleotide triphosphate hydrolases"/>
    <property type="match status" value="1"/>
</dbReference>
<evidence type="ECO:0000259" key="4">
    <source>
        <dbReference type="PROSITE" id="PS50893"/>
    </source>
</evidence>
<evidence type="ECO:0000256" key="1">
    <source>
        <dbReference type="ARBA" id="ARBA00022448"/>
    </source>
</evidence>
<dbReference type="GO" id="GO:0005524">
    <property type="term" value="F:ATP binding"/>
    <property type="evidence" value="ECO:0007669"/>
    <property type="project" value="UniProtKB-KW"/>
</dbReference>
<protein>
    <submittedName>
        <fullName evidence="5">ABC transporter ATP-binding protein</fullName>
    </submittedName>
</protein>
<dbReference type="GO" id="GO:0016887">
    <property type="term" value="F:ATP hydrolysis activity"/>
    <property type="evidence" value="ECO:0007669"/>
    <property type="project" value="InterPro"/>
</dbReference>
<dbReference type="AlphaFoldDB" id="A0A7C5LA27"/>
<sequence>MLRVDLLSKRFGSLTAVDSCSFSVNQGEIVGVMGPNGAGKTTLLNLISGFYKPDSGEIWFNGRRIDGLPPYKIAKLGIGRTFQVSRVFPTLSVIENVRIGVEAKFNDTWRDRAFKALELVGLEKMVDRLAGQLSGGQLKLLEFATVAAGDPTLYLLDEPFAALHPSMRERLSEIVLDLSKAGKSFVIVSHEIPSLMSIAQRVIVMNLGKIISEGSPEEVRRDVKVIEAYLGGVSGA</sequence>
<evidence type="ECO:0000313" key="5">
    <source>
        <dbReference type="EMBL" id="HHK68638.1"/>
    </source>
</evidence>
<dbReference type="PROSITE" id="PS50893">
    <property type="entry name" value="ABC_TRANSPORTER_2"/>
    <property type="match status" value="1"/>
</dbReference>
<dbReference type="SMART" id="SM00382">
    <property type="entry name" value="AAA"/>
    <property type="match status" value="1"/>
</dbReference>
<proteinExistence type="predicted"/>
<dbReference type="PANTHER" id="PTHR45772">
    <property type="entry name" value="CONSERVED COMPONENT OF ABC TRANSPORTER FOR NATURAL AMINO ACIDS-RELATED"/>
    <property type="match status" value="1"/>
</dbReference>
<dbReference type="Pfam" id="PF00005">
    <property type="entry name" value="ABC_tran"/>
    <property type="match status" value="1"/>
</dbReference>
<dbReference type="PANTHER" id="PTHR45772:SF9">
    <property type="entry name" value="CONSERVED COMPONENT OF ABC TRANSPORTER FOR NATURAL AMINO ACIDS"/>
    <property type="match status" value="1"/>
</dbReference>
<comment type="caution">
    <text evidence="5">The sequence shown here is derived from an EMBL/GenBank/DDBJ whole genome shotgun (WGS) entry which is preliminary data.</text>
</comment>
<evidence type="ECO:0000256" key="3">
    <source>
        <dbReference type="ARBA" id="ARBA00022840"/>
    </source>
</evidence>
<dbReference type="InterPro" id="IPR051120">
    <property type="entry name" value="ABC_AA/LPS_Transport"/>
</dbReference>
<accession>A0A7C5LA27</accession>
<dbReference type="InterPro" id="IPR027417">
    <property type="entry name" value="P-loop_NTPase"/>
</dbReference>
<keyword evidence="1" id="KW-0813">Transport</keyword>
<dbReference type="InterPro" id="IPR032823">
    <property type="entry name" value="BCA_ABC_TP_C"/>
</dbReference>
<organism evidence="5">
    <name type="scientific">Caldiarchaeum subterraneum</name>
    <dbReference type="NCBI Taxonomy" id="311458"/>
    <lineage>
        <taxon>Archaea</taxon>
        <taxon>Nitrososphaerota</taxon>
        <taxon>Candidatus Caldarchaeales</taxon>
        <taxon>Candidatus Caldarchaeaceae</taxon>
        <taxon>Candidatus Caldarchaeum</taxon>
    </lineage>
</organism>
<dbReference type="Pfam" id="PF12399">
    <property type="entry name" value="BCA_ABC_TP_C"/>
    <property type="match status" value="1"/>
</dbReference>
<dbReference type="InterPro" id="IPR003439">
    <property type="entry name" value="ABC_transporter-like_ATP-bd"/>
</dbReference>
<dbReference type="InterPro" id="IPR003593">
    <property type="entry name" value="AAA+_ATPase"/>
</dbReference>
<reference evidence="5" key="1">
    <citation type="journal article" date="2020" name="mSystems">
        <title>Genome- and Community-Level Interaction Insights into Carbon Utilization and Element Cycling Functions of Hydrothermarchaeota in Hydrothermal Sediment.</title>
        <authorList>
            <person name="Zhou Z."/>
            <person name="Liu Y."/>
            <person name="Xu W."/>
            <person name="Pan J."/>
            <person name="Luo Z.H."/>
            <person name="Li M."/>
        </authorList>
    </citation>
    <scope>NUCLEOTIDE SEQUENCE [LARGE SCALE GENOMIC DNA]</scope>
    <source>
        <strain evidence="5">SpSt-1056</strain>
    </source>
</reference>
<evidence type="ECO:0000256" key="2">
    <source>
        <dbReference type="ARBA" id="ARBA00022741"/>
    </source>
</evidence>
<name>A0A7C5LA27_CALS0</name>